<dbReference type="Proteomes" id="UP000322079">
    <property type="component" value="Chromosome"/>
</dbReference>
<dbReference type="KEGG" id="chrm:FYK34_03835"/>
<reference evidence="4 5" key="1">
    <citation type="submission" date="2019-08" db="EMBL/GenBank/DDBJ databases">
        <title>Chromobacterium paludis, a novel bacterium isolated from a Maryland marsh pond.</title>
        <authorList>
            <person name="Blackburn M.B."/>
            <person name="Gundersen-Rindal D.E."/>
        </authorList>
    </citation>
    <scope>NUCLEOTIDE SEQUENCE [LARGE SCALE GENOMIC DNA]</scope>
    <source>
        <strain evidence="5">IIBBL 257-1</strain>
    </source>
</reference>
<sequence>MTKPSFTLRQATLSDEPVAFEIFEAAMKHYVDLTWGWDQNYQRDGHRDHFDPHQHWIASSNKQIVGLISLENHPTHLQLLKLYLLPEFRNRGLGAQILQSVLQQGQNENKPVRLRVLQVNKLAQAFYLRQGLSIVAETPERLYMEHC</sequence>
<organism evidence="4 5">
    <name type="scientific">Chromobacterium paludis</name>
    <dbReference type="NCBI Taxonomy" id="2605945"/>
    <lineage>
        <taxon>Bacteria</taxon>
        <taxon>Pseudomonadati</taxon>
        <taxon>Pseudomonadota</taxon>
        <taxon>Betaproteobacteria</taxon>
        <taxon>Neisseriales</taxon>
        <taxon>Chromobacteriaceae</taxon>
        <taxon>Chromobacterium</taxon>
    </lineage>
</organism>
<evidence type="ECO:0000256" key="1">
    <source>
        <dbReference type="ARBA" id="ARBA00022679"/>
    </source>
</evidence>
<keyword evidence="1 4" id="KW-0808">Transferase</keyword>
<dbReference type="RefSeq" id="WP_149295139.1">
    <property type="nucleotide sequence ID" value="NZ_CP043473.1"/>
</dbReference>
<gene>
    <name evidence="4" type="ORF">FYK34_03835</name>
</gene>
<dbReference type="AlphaFoldDB" id="A0A5C1DGL5"/>
<dbReference type="InterPro" id="IPR016181">
    <property type="entry name" value="Acyl_CoA_acyltransferase"/>
</dbReference>
<accession>A0A5C1DGL5</accession>
<evidence type="ECO:0000313" key="5">
    <source>
        <dbReference type="Proteomes" id="UP000322079"/>
    </source>
</evidence>
<evidence type="ECO:0000313" key="4">
    <source>
        <dbReference type="EMBL" id="QEL54758.1"/>
    </source>
</evidence>
<evidence type="ECO:0000256" key="2">
    <source>
        <dbReference type="ARBA" id="ARBA00023315"/>
    </source>
</evidence>
<dbReference type="CDD" id="cd04301">
    <property type="entry name" value="NAT_SF"/>
    <property type="match status" value="1"/>
</dbReference>
<dbReference type="Gene3D" id="3.40.630.30">
    <property type="match status" value="1"/>
</dbReference>
<proteinExistence type="predicted"/>
<dbReference type="InterPro" id="IPR000182">
    <property type="entry name" value="GNAT_dom"/>
</dbReference>
<dbReference type="Pfam" id="PF00583">
    <property type="entry name" value="Acetyltransf_1"/>
    <property type="match status" value="1"/>
</dbReference>
<keyword evidence="5" id="KW-1185">Reference proteome</keyword>
<name>A0A5C1DGL5_9NEIS</name>
<dbReference type="PROSITE" id="PS51186">
    <property type="entry name" value="GNAT"/>
    <property type="match status" value="1"/>
</dbReference>
<dbReference type="GO" id="GO:0016747">
    <property type="term" value="F:acyltransferase activity, transferring groups other than amino-acyl groups"/>
    <property type="evidence" value="ECO:0007669"/>
    <property type="project" value="InterPro"/>
</dbReference>
<protein>
    <submittedName>
        <fullName evidence="4">GNAT family N-acetyltransferase</fullName>
    </submittedName>
</protein>
<dbReference type="EMBL" id="CP043473">
    <property type="protein sequence ID" value="QEL54758.1"/>
    <property type="molecule type" value="Genomic_DNA"/>
</dbReference>
<keyword evidence="2" id="KW-0012">Acyltransferase</keyword>
<dbReference type="SUPFAM" id="SSF55729">
    <property type="entry name" value="Acyl-CoA N-acyltransferases (Nat)"/>
    <property type="match status" value="1"/>
</dbReference>
<dbReference type="InterPro" id="IPR050832">
    <property type="entry name" value="Bact_Acetyltransf"/>
</dbReference>
<evidence type="ECO:0000259" key="3">
    <source>
        <dbReference type="PROSITE" id="PS51186"/>
    </source>
</evidence>
<dbReference type="PANTHER" id="PTHR43877">
    <property type="entry name" value="AMINOALKYLPHOSPHONATE N-ACETYLTRANSFERASE-RELATED-RELATED"/>
    <property type="match status" value="1"/>
</dbReference>
<feature type="domain" description="N-acetyltransferase" evidence="3">
    <location>
        <begin position="6"/>
        <end position="147"/>
    </location>
</feature>